<dbReference type="OMA" id="AFQNGCG"/>
<evidence type="ECO:0000256" key="1">
    <source>
        <dbReference type="SAM" id="MobiDB-lite"/>
    </source>
</evidence>
<dbReference type="Ensembl" id="ENSCPRT00005019007.1">
    <property type="protein sequence ID" value="ENSCPRP00005016235.1"/>
    <property type="gene ID" value="ENSCPRG00005011335.1"/>
</dbReference>
<protein>
    <submittedName>
        <fullName evidence="2">Uncharacterized protein</fullName>
    </submittedName>
</protein>
<evidence type="ECO:0000313" key="3">
    <source>
        <dbReference type="Proteomes" id="UP000594220"/>
    </source>
</evidence>
<feature type="region of interest" description="Disordered" evidence="1">
    <location>
        <begin position="1"/>
        <end position="36"/>
    </location>
</feature>
<reference evidence="2" key="2">
    <citation type="submission" date="2025-09" db="UniProtKB">
        <authorList>
            <consortium name="Ensembl"/>
        </authorList>
    </citation>
    <scope>IDENTIFICATION</scope>
</reference>
<accession>A0A7M4EX63</accession>
<keyword evidence="3" id="KW-1185">Reference proteome</keyword>
<reference evidence="2" key="1">
    <citation type="submission" date="2025-08" db="UniProtKB">
        <authorList>
            <consortium name="Ensembl"/>
        </authorList>
    </citation>
    <scope>IDENTIFICATION</scope>
</reference>
<evidence type="ECO:0000313" key="2">
    <source>
        <dbReference type="Ensembl" id="ENSCPRP00005016235.1"/>
    </source>
</evidence>
<sequence length="130" mass="14291">LDALTLQNENETLREQQNSPPVEAPAEPKVSLPEHFSGDPEKFRGLLNQCCLLFMLCPHTFPTDQTKVGLISLFKESTPLQAFPLLEASSPLLKDLDGFLKCPAFQNGCGDALTKSFLIRLVEAAPPHCN</sequence>
<proteinExistence type="predicted"/>
<name>A0A7M4EX63_CROPO</name>
<dbReference type="Proteomes" id="UP000594220">
    <property type="component" value="Unplaced"/>
</dbReference>
<organism evidence="2 3">
    <name type="scientific">Crocodylus porosus</name>
    <name type="common">Saltwater crocodile</name>
    <name type="synonym">Estuarine crocodile</name>
    <dbReference type="NCBI Taxonomy" id="8502"/>
    <lineage>
        <taxon>Eukaryota</taxon>
        <taxon>Metazoa</taxon>
        <taxon>Chordata</taxon>
        <taxon>Craniata</taxon>
        <taxon>Vertebrata</taxon>
        <taxon>Euteleostomi</taxon>
        <taxon>Archelosauria</taxon>
        <taxon>Archosauria</taxon>
        <taxon>Crocodylia</taxon>
        <taxon>Longirostres</taxon>
        <taxon>Crocodylidae</taxon>
        <taxon>Crocodylus</taxon>
    </lineage>
</organism>
<feature type="compositionally biased region" description="Polar residues" evidence="1">
    <location>
        <begin position="1"/>
        <end position="20"/>
    </location>
</feature>
<dbReference type="AlphaFoldDB" id="A0A7M4EX63"/>
<dbReference type="GeneTree" id="ENSGT01080000258537"/>